<proteinExistence type="predicted"/>
<dbReference type="InterPro" id="IPR050545">
    <property type="entry name" value="Mycobact_MmpL"/>
</dbReference>
<gene>
    <name evidence="8" type="ORF">GZH47_02260</name>
</gene>
<dbReference type="AlphaFoldDB" id="A0A6C0NV20"/>
<dbReference type="RefSeq" id="WP_162638345.1">
    <property type="nucleotide sequence ID" value="NZ_CP048286.1"/>
</dbReference>
<feature type="transmembrane region" description="Helical" evidence="6">
    <location>
        <begin position="561"/>
        <end position="579"/>
    </location>
</feature>
<evidence type="ECO:0000256" key="5">
    <source>
        <dbReference type="ARBA" id="ARBA00023136"/>
    </source>
</evidence>
<feature type="transmembrane region" description="Helical" evidence="6">
    <location>
        <begin position="297"/>
        <end position="323"/>
    </location>
</feature>
<feature type="transmembrane region" description="Helical" evidence="6">
    <location>
        <begin position="591"/>
        <end position="615"/>
    </location>
</feature>
<keyword evidence="5 6" id="KW-0472">Membrane</keyword>
<evidence type="ECO:0000313" key="9">
    <source>
        <dbReference type="Proteomes" id="UP000479114"/>
    </source>
</evidence>
<dbReference type="PANTHER" id="PTHR33406">
    <property type="entry name" value="MEMBRANE PROTEIN MJ1562-RELATED"/>
    <property type="match status" value="1"/>
</dbReference>
<evidence type="ECO:0000313" key="8">
    <source>
        <dbReference type="EMBL" id="QHW29776.1"/>
    </source>
</evidence>
<reference evidence="8 9" key="1">
    <citation type="submission" date="2020-02" db="EMBL/GenBank/DDBJ databases">
        <title>Paenibacillus sp. nov., isolated from rhizosphere soil of tomato.</title>
        <authorList>
            <person name="Weon H.-Y."/>
            <person name="Lee S.A."/>
        </authorList>
    </citation>
    <scope>NUCLEOTIDE SEQUENCE [LARGE SCALE GENOMIC DNA]</scope>
    <source>
        <strain evidence="8 9">14171R-81</strain>
    </source>
</reference>
<feature type="domain" description="SSD" evidence="7">
    <location>
        <begin position="194"/>
        <end position="322"/>
    </location>
</feature>
<dbReference type="PROSITE" id="PS50156">
    <property type="entry name" value="SSD"/>
    <property type="match status" value="1"/>
</dbReference>
<dbReference type="InterPro" id="IPR004869">
    <property type="entry name" value="MMPL_dom"/>
</dbReference>
<feature type="transmembrane region" description="Helical" evidence="6">
    <location>
        <begin position="355"/>
        <end position="379"/>
    </location>
</feature>
<keyword evidence="9" id="KW-1185">Reference proteome</keyword>
<dbReference type="EMBL" id="CP048286">
    <property type="protein sequence ID" value="QHW29776.1"/>
    <property type="molecule type" value="Genomic_DNA"/>
</dbReference>
<evidence type="ECO:0000256" key="6">
    <source>
        <dbReference type="SAM" id="Phobius"/>
    </source>
</evidence>
<evidence type="ECO:0000256" key="1">
    <source>
        <dbReference type="ARBA" id="ARBA00004651"/>
    </source>
</evidence>
<dbReference type="Proteomes" id="UP000479114">
    <property type="component" value="Chromosome"/>
</dbReference>
<feature type="transmembrane region" description="Helical" evidence="6">
    <location>
        <begin position="182"/>
        <end position="215"/>
    </location>
</feature>
<dbReference type="SUPFAM" id="SSF82866">
    <property type="entry name" value="Multidrug efflux transporter AcrB transmembrane domain"/>
    <property type="match status" value="2"/>
</dbReference>
<organism evidence="8 9">
    <name type="scientific">Paenibacillus rhizovicinus</name>
    <dbReference type="NCBI Taxonomy" id="2704463"/>
    <lineage>
        <taxon>Bacteria</taxon>
        <taxon>Bacillati</taxon>
        <taxon>Bacillota</taxon>
        <taxon>Bacilli</taxon>
        <taxon>Bacillales</taxon>
        <taxon>Paenibacillaceae</taxon>
        <taxon>Paenibacillus</taxon>
    </lineage>
</organism>
<feature type="transmembrane region" description="Helical" evidence="6">
    <location>
        <begin position="271"/>
        <end position="291"/>
    </location>
</feature>
<dbReference type="Gene3D" id="1.20.1640.10">
    <property type="entry name" value="Multidrug efflux transporter AcrB transmembrane domain"/>
    <property type="match status" value="2"/>
</dbReference>
<accession>A0A6C0NV20</accession>
<keyword evidence="4 6" id="KW-1133">Transmembrane helix</keyword>
<keyword evidence="2" id="KW-1003">Cell membrane</keyword>
<feature type="transmembrane region" description="Helical" evidence="6">
    <location>
        <begin position="12"/>
        <end position="30"/>
    </location>
</feature>
<evidence type="ECO:0000259" key="7">
    <source>
        <dbReference type="PROSITE" id="PS50156"/>
    </source>
</evidence>
<sequence length="711" mass="76791">MEPLVRLSVRHPSAIVFLWLVFIAFFGGFASKLPTVAQGHGLTPKGDAEFVQRHIATEYGIPPNPVILVFESDDGGTMPAFRAFIEIALESAHAVPGISVVASPLEHADMMKERVAYAMLALNGNASAIASDMTDRLNSRMPRAELYRITMTGKPVVQGLVNEASREDLAKAERFGIPAACLLLWLAFGGLLPALIPVVAGIVAVTGTMGMLYFAGKLEPLSVFILDVVPMAGLALCLDFALLIVSRFREEVAVHPPDRAVFRTMATSGRAVLYSGACVAVGLAGTLFIPLPMFTSLALGAIAVTLVSLMINATLLPAILVIVGPRLRRKPKRQGSQFPHLSWERLPRLAIKRPIGTSLFCGGLLLACLLPLGGMRVAVPDADSLPRGEAAREAFHTYRERFSSDTGAEVDLLARAADGRWDRREQQELSDFLANMKRDPMVRFASIAQLPLPNKRQAGAELQQHRTFSTASGRGDDERLIRVILDGDSASAETRNWVRDWQGGLTQGSLILYAGGEATYEQEVYDAVVLHLPLALGFVLVINYILLFASFRSVLIPLKSLLMNMISICAAFGVLALAARLGLFGMEGGRIAIMIPVFIFGLVFGISMDYGVFLISRISEVYNRTGDNALAIVEGTSQSGKIISAAAAIMIAVTLPFAGGRIEGVKQLGIGISTAILIDATVVRMLLVPSLMTMMGSWNWWGPGRKRRINE</sequence>
<dbReference type="GO" id="GO:0005886">
    <property type="term" value="C:plasma membrane"/>
    <property type="evidence" value="ECO:0007669"/>
    <property type="project" value="UniProtKB-SubCell"/>
</dbReference>
<name>A0A6C0NV20_9BACL</name>
<dbReference type="Pfam" id="PF03176">
    <property type="entry name" value="MMPL"/>
    <property type="match status" value="2"/>
</dbReference>
<feature type="transmembrane region" description="Helical" evidence="6">
    <location>
        <begin position="221"/>
        <end position="245"/>
    </location>
</feature>
<comment type="subcellular location">
    <subcellularLocation>
        <location evidence="1">Cell membrane</location>
        <topology evidence="1">Multi-pass membrane protein</topology>
    </subcellularLocation>
</comment>
<dbReference type="KEGG" id="prz:GZH47_02260"/>
<dbReference type="InterPro" id="IPR000731">
    <property type="entry name" value="SSD"/>
</dbReference>
<protein>
    <submittedName>
        <fullName evidence="8">MMPL family transporter</fullName>
    </submittedName>
</protein>
<evidence type="ECO:0000256" key="4">
    <source>
        <dbReference type="ARBA" id="ARBA00022989"/>
    </source>
</evidence>
<dbReference type="PANTHER" id="PTHR33406:SF13">
    <property type="entry name" value="MEMBRANE PROTEIN YDFJ"/>
    <property type="match status" value="1"/>
</dbReference>
<feature type="transmembrane region" description="Helical" evidence="6">
    <location>
        <begin position="528"/>
        <end position="549"/>
    </location>
</feature>
<evidence type="ECO:0000256" key="3">
    <source>
        <dbReference type="ARBA" id="ARBA00022692"/>
    </source>
</evidence>
<keyword evidence="3 6" id="KW-0812">Transmembrane</keyword>
<evidence type="ECO:0000256" key="2">
    <source>
        <dbReference type="ARBA" id="ARBA00022475"/>
    </source>
</evidence>
<feature type="transmembrane region" description="Helical" evidence="6">
    <location>
        <begin position="642"/>
        <end position="662"/>
    </location>
</feature>